<feature type="domain" description="DUF2147" evidence="2">
    <location>
        <begin position="28"/>
        <end position="137"/>
    </location>
</feature>
<dbReference type="RefSeq" id="WP_013569115.1">
    <property type="nucleotide sequence ID" value="NC_014963.1"/>
</dbReference>
<organism evidence="3 4">
    <name type="scientific">Terriglobus saanensis (strain ATCC BAA-1853 / DSM 23119 / SP1PR4)</name>
    <dbReference type="NCBI Taxonomy" id="401053"/>
    <lineage>
        <taxon>Bacteria</taxon>
        <taxon>Pseudomonadati</taxon>
        <taxon>Acidobacteriota</taxon>
        <taxon>Terriglobia</taxon>
        <taxon>Terriglobales</taxon>
        <taxon>Acidobacteriaceae</taxon>
        <taxon>Terriglobus</taxon>
    </lineage>
</organism>
<dbReference type="PANTHER" id="PTHR36919:SF2">
    <property type="entry name" value="BLL6627 PROTEIN"/>
    <property type="match status" value="1"/>
</dbReference>
<dbReference type="HOGENOM" id="CLU_108869_1_2_0"/>
<dbReference type="AlphaFoldDB" id="E8V134"/>
<reference evidence="3 4" key="1">
    <citation type="journal article" date="2012" name="Stand. Genomic Sci.">
        <title>Complete genome sequence of Terriglobus saanensis type strain SP1PR4(T), an Acidobacteria from tundra soil.</title>
        <authorList>
            <person name="Rawat S.R."/>
            <person name="Mannisto M.K."/>
            <person name="Starovoytov V."/>
            <person name="Goodwin L."/>
            <person name="Nolan M."/>
            <person name="Hauser L."/>
            <person name="Land M."/>
            <person name="Davenport K.W."/>
            <person name="Woyke T."/>
            <person name="Haggblom M.M."/>
        </authorList>
    </citation>
    <scope>NUCLEOTIDE SEQUENCE</scope>
    <source>
        <strain evidence="4">ATCC BAA-1853 / DSM 23119 / SP1PR4</strain>
    </source>
</reference>
<keyword evidence="4" id="KW-1185">Reference proteome</keyword>
<accession>E8V134</accession>
<dbReference type="Pfam" id="PF09917">
    <property type="entry name" value="DUF2147"/>
    <property type="match status" value="1"/>
</dbReference>
<dbReference type="PANTHER" id="PTHR36919">
    <property type="entry name" value="BLR1215 PROTEIN"/>
    <property type="match status" value="1"/>
</dbReference>
<evidence type="ECO:0000313" key="3">
    <source>
        <dbReference type="EMBL" id="ADV83382.1"/>
    </source>
</evidence>
<gene>
    <name evidence="3" type="ordered locus">AciPR4_2604</name>
</gene>
<dbReference type="EMBL" id="CP002467">
    <property type="protein sequence ID" value="ADV83382.1"/>
    <property type="molecule type" value="Genomic_DNA"/>
</dbReference>
<keyword evidence="1" id="KW-0732">Signal</keyword>
<name>E8V134_TERSS</name>
<dbReference type="Proteomes" id="UP000006844">
    <property type="component" value="Chromosome"/>
</dbReference>
<dbReference type="eggNOG" id="COG4731">
    <property type="taxonomic scope" value="Bacteria"/>
</dbReference>
<evidence type="ECO:0000256" key="1">
    <source>
        <dbReference type="SAM" id="SignalP"/>
    </source>
</evidence>
<dbReference type="KEGG" id="tsa:AciPR4_2604"/>
<dbReference type="Gene3D" id="2.40.128.520">
    <property type="match status" value="1"/>
</dbReference>
<evidence type="ECO:0000259" key="2">
    <source>
        <dbReference type="Pfam" id="PF09917"/>
    </source>
</evidence>
<evidence type="ECO:0000313" key="4">
    <source>
        <dbReference type="Proteomes" id="UP000006844"/>
    </source>
</evidence>
<dbReference type="OrthoDB" id="9811671at2"/>
<feature type="signal peptide" evidence="1">
    <location>
        <begin position="1"/>
        <end position="21"/>
    </location>
</feature>
<sequence>MRCKSAVLLVGLMVCSTVLRAQKSTLLGDWREPTGSVLRIGYCGTEVCMKIISVSAHAPATVDIHNLNPGQRNRALCNLEIGSHFSLTDPTHASGGALYDPKSGRTYHGTMSVEGNDLKLRGYIGAPIFGKTETWHRVSEKIAVCASNGGR</sequence>
<feature type="chain" id="PRO_5003229020" description="DUF2147 domain-containing protein" evidence="1">
    <location>
        <begin position="22"/>
        <end position="151"/>
    </location>
</feature>
<protein>
    <recommendedName>
        <fullName evidence="2">DUF2147 domain-containing protein</fullName>
    </recommendedName>
</protein>
<dbReference type="STRING" id="401053.AciPR4_2604"/>
<proteinExistence type="predicted"/>
<dbReference type="InterPro" id="IPR019223">
    <property type="entry name" value="DUF2147"/>
</dbReference>